<gene>
    <name evidence="1" type="ORF">GCM10012275_39030</name>
</gene>
<comment type="caution">
    <text evidence="1">The sequence shown here is derived from an EMBL/GenBank/DDBJ whole genome shotgun (WGS) entry which is preliminary data.</text>
</comment>
<name>A0A8J3CGX5_9PSEU</name>
<accession>A0A8J3CGX5</accession>
<evidence type="ECO:0000313" key="2">
    <source>
        <dbReference type="Proteomes" id="UP000637578"/>
    </source>
</evidence>
<dbReference type="AlphaFoldDB" id="A0A8J3CGX5"/>
<reference evidence="1" key="1">
    <citation type="journal article" date="2014" name="Int. J. Syst. Evol. Microbiol.">
        <title>Complete genome sequence of Corynebacterium casei LMG S-19264T (=DSM 44701T), isolated from a smear-ripened cheese.</title>
        <authorList>
            <consortium name="US DOE Joint Genome Institute (JGI-PGF)"/>
            <person name="Walter F."/>
            <person name="Albersmeier A."/>
            <person name="Kalinowski J."/>
            <person name="Ruckert C."/>
        </authorList>
    </citation>
    <scope>NUCLEOTIDE SEQUENCE</scope>
    <source>
        <strain evidence="1">CGMCC 4.5737</strain>
    </source>
</reference>
<organism evidence="1 2">
    <name type="scientific">Longimycelium tulufanense</name>
    <dbReference type="NCBI Taxonomy" id="907463"/>
    <lineage>
        <taxon>Bacteria</taxon>
        <taxon>Bacillati</taxon>
        <taxon>Actinomycetota</taxon>
        <taxon>Actinomycetes</taxon>
        <taxon>Pseudonocardiales</taxon>
        <taxon>Pseudonocardiaceae</taxon>
        <taxon>Longimycelium</taxon>
    </lineage>
</organism>
<proteinExistence type="predicted"/>
<protein>
    <submittedName>
        <fullName evidence="1">Uncharacterized protein</fullName>
    </submittedName>
</protein>
<dbReference type="EMBL" id="BMMK01000018">
    <property type="protein sequence ID" value="GGM64612.1"/>
    <property type="molecule type" value="Genomic_DNA"/>
</dbReference>
<dbReference type="Proteomes" id="UP000637578">
    <property type="component" value="Unassembled WGS sequence"/>
</dbReference>
<sequence length="80" mass="8080">MVRFLPGVVGEASRVVHLVPAPSGPGVPSELVAYCGTSIPPGVAEWLDAVEGMPCTACLLTAPLPTTSCAPQLPSEAPGR</sequence>
<evidence type="ECO:0000313" key="1">
    <source>
        <dbReference type="EMBL" id="GGM64612.1"/>
    </source>
</evidence>
<reference evidence="1" key="2">
    <citation type="submission" date="2020-09" db="EMBL/GenBank/DDBJ databases">
        <authorList>
            <person name="Sun Q."/>
            <person name="Zhou Y."/>
        </authorList>
    </citation>
    <scope>NUCLEOTIDE SEQUENCE</scope>
    <source>
        <strain evidence="1">CGMCC 4.5737</strain>
    </source>
</reference>
<keyword evidence="2" id="KW-1185">Reference proteome</keyword>